<dbReference type="SUPFAM" id="SSF88946">
    <property type="entry name" value="Sigma2 domain of RNA polymerase sigma factors"/>
    <property type="match status" value="1"/>
</dbReference>
<gene>
    <name evidence="10" type="ORF">J5V96_06515</name>
</gene>
<evidence type="ECO:0000256" key="1">
    <source>
        <dbReference type="ARBA" id="ARBA00010641"/>
    </source>
</evidence>
<evidence type="ECO:0000259" key="9">
    <source>
        <dbReference type="Pfam" id="PF13490"/>
    </source>
</evidence>
<dbReference type="CDD" id="cd06171">
    <property type="entry name" value="Sigma70_r4"/>
    <property type="match status" value="1"/>
</dbReference>
<evidence type="ECO:0000313" key="10">
    <source>
        <dbReference type="EMBL" id="MBO3663161.1"/>
    </source>
</evidence>
<keyword evidence="3" id="KW-0731">Sigma factor</keyword>
<dbReference type="GO" id="GO:0006352">
    <property type="term" value="P:DNA-templated transcription initiation"/>
    <property type="evidence" value="ECO:0007669"/>
    <property type="project" value="InterPro"/>
</dbReference>
<proteinExistence type="inferred from homology"/>
<dbReference type="InterPro" id="IPR039425">
    <property type="entry name" value="RNA_pol_sigma-70-like"/>
</dbReference>
<dbReference type="InterPro" id="IPR013325">
    <property type="entry name" value="RNA_pol_sigma_r2"/>
</dbReference>
<dbReference type="Pfam" id="PF13490">
    <property type="entry name" value="zf-HC2"/>
    <property type="match status" value="1"/>
</dbReference>
<dbReference type="InterPro" id="IPR014284">
    <property type="entry name" value="RNA_pol_sigma-70_dom"/>
</dbReference>
<keyword evidence="2" id="KW-0805">Transcription regulation</keyword>
<comment type="caution">
    <text evidence="10">The sequence shown here is derived from an EMBL/GenBank/DDBJ whole genome shotgun (WGS) entry which is preliminary data.</text>
</comment>
<feature type="region of interest" description="Disordered" evidence="6">
    <location>
        <begin position="666"/>
        <end position="704"/>
    </location>
</feature>
<dbReference type="Pfam" id="PF08281">
    <property type="entry name" value="Sigma70_r4_2"/>
    <property type="match status" value="1"/>
</dbReference>
<dbReference type="SUPFAM" id="SSF88659">
    <property type="entry name" value="Sigma3 and sigma4 domains of RNA polymerase sigma factors"/>
    <property type="match status" value="1"/>
</dbReference>
<dbReference type="Gene3D" id="1.10.10.10">
    <property type="entry name" value="Winged helix-like DNA-binding domain superfamily/Winged helix DNA-binding domain"/>
    <property type="match status" value="1"/>
</dbReference>
<keyword evidence="11" id="KW-1185">Reference proteome</keyword>
<dbReference type="Proteomes" id="UP000680132">
    <property type="component" value="Unassembled WGS sequence"/>
</dbReference>
<feature type="domain" description="RNA polymerase sigma factor 70 region 4 type 2" evidence="8">
    <location>
        <begin position="125"/>
        <end position="172"/>
    </location>
</feature>
<dbReference type="EMBL" id="JAGFOA010000002">
    <property type="protein sequence ID" value="MBO3663161.1"/>
    <property type="molecule type" value="Genomic_DNA"/>
</dbReference>
<keyword evidence="5" id="KW-0804">Transcription</keyword>
<evidence type="ECO:0000256" key="4">
    <source>
        <dbReference type="ARBA" id="ARBA00023125"/>
    </source>
</evidence>
<dbReference type="InterPro" id="IPR013249">
    <property type="entry name" value="RNA_pol_sigma70_r4_t2"/>
</dbReference>
<dbReference type="PANTHER" id="PTHR43133:SF8">
    <property type="entry name" value="RNA POLYMERASE SIGMA FACTOR HI_1459-RELATED"/>
    <property type="match status" value="1"/>
</dbReference>
<feature type="domain" description="Putative zinc-finger" evidence="9">
    <location>
        <begin position="192"/>
        <end position="225"/>
    </location>
</feature>
<organism evidence="10 11">
    <name type="scientific">Microbacterium stercoris</name>
    <dbReference type="NCBI Taxonomy" id="2820289"/>
    <lineage>
        <taxon>Bacteria</taxon>
        <taxon>Bacillati</taxon>
        <taxon>Actinomycetota</taxon>
        <taxon>Actinomycetes</taxon>
        <taxon>Micrococcales</taxon>
        <taxon>Microbacteriaceae</taxon>
        <taxon>Microbacterium</taxon>
    </lineage>
</organism>
<keyword evidence="4" id="KW-0238">DNA-binding</keyword>
<feature type="domain" description="RNA polymerase sigma-70 region 2" evidence="7">
    <location>
        <begin position="31"/>
        <end position="92"/>
    </location>
</feature>
<dbReference type="Pfam" id="PF04542">
    <property type="entry name" value="Sigma70_r2"/>
    <property type="match status" value="1"/>
</dbReference>
<dbReference type="RefSeq" id="WP_208501883.1">
    <property type="nucleotide sequence ID" value="NZ_JAGFOA010000002.1"/>
</dbReference>
<feature type="compositionally biased region" description="Low complexity" evidence="6">
    <location>
        <begin position="688"/>
        <end position="704"/>
    </location>
</feature>
<evidence type="ECO:0000256" key="6">
    <source>
        <dbReference type="SAM" id="MobiDB-lite"/>
    </source>
</evidence>
<sequence>MHDPSDDSVADTDLILRSRSGDADAFALLWQRHYAAGIAAARSITSSIDPDDLVQEAYTRIFQAVRRGGGPTGAFRAYLFTAIRHTAASWGRARHELATDELDAVADPGSTDSALREQDDRTLTHRAFRSLPTRWQEVLWYTEVEGLGISETAPLLGMKPNAVKQLAFRAREGLREAWIQAHIGALGRGSDCRWAVERLGAATRGNLAERHRARFEAHLSACRSCTLLAAEAGEVGGRLALALLPLFIGVSATASYLLALGRGPAAMALAALPAELVEGAIVVGGGAAATMPPWAIGAGASGSGAGAAGVAAGAGSGSLGGLVGAGMSTVGAASAIVATGFVPSIATAEQAGAAVSDAPAASADTVATTGETVAPHDAPAVPGAFVVPSELDAETVPAVDPAALPSVSAITILLDTRPAAEEEAAPADAPVAVETPRTPAPRLLAPHTPTPRTPAIQIGLDAGAATDVRIGADDTGLEVDAEVLDTLAEVGAHVGRDGAGLDVALIEDVVDVGASIDSNGVSADVRAGDLADVHLELDEAGVALDAEVLADLVDVRAEVSKERVALDADLASGLVAADAELGSDGAGAEVAAGDVAQVGLGVDHHGITVEVEALPDVLGLGADAGSGGLSIDAKVLGDVLGVALDSRGLRVGSPLLGSLFGTAKAAPAPHVPPAPAPPVVEPDQTEPAEAAVPAAGAASDALAE</sequence>
<dbReference type="InterPro" id="IPR027383">
    <property type="entry name" value="Znf_put"/>
</dbReference>
<dbReference type="InterPro" id="IPR013324">
    <property type="entry name" value="RNA_pol_sigma_r3/r4-like"/>
</dbReference>
<dbReference type="InterPro" id="IPR036388">
    <property type="entry name" value="WH-like_DNA-bd_sf"/>
</dbReference>
<evidence type="ECO:0000259" key="8">
    <source>
        <dbReference type="Pfam" id="PF08281"/>
    </source>
</evidence>
<reference evidence="10" key="1">
    <citation type="submission" date="2021-03" db="EMBL/GenBank/DDBJ databases">
        <title>Microbacterium sp. nov., a novel actinobacterium isolated from cow dung.</title>
        <authorList>
            <person name="Zhang L."/>
        </authorList>
    </citation>
    <scope>NUCLEOTIDE SEQUENCE</scope>
    <source>
        <strain evidence="10">NEAU-LLB</strain>
    </source>
</reference>
<dbReference type="GO" id="GO:0003677">
    <property type="term" value="F:DNA binding"/>
    <property type="evidence" value="ECO:0007669"/>
    <property type="project" value="UniProtKB-KW"/>
</dbReference>
<dbReference type="InterPro" id="IPR007627">
    <property type="entry name" value="RNA_pol_sigma70_r2"/>
</dbReference>
<comment type="similarity">
    <text evidence="1">Belongs to the sigma-70 factor family. ECF subfamily.</text>
</comment>
<dbReference type="GO" id="GO:0016987">
    <property type="term" value="F:sigma factor activity"/>
    <property type="evidence" value="ECO:0007669"/>
    <property type="project" value="UniProtKB-KW"/>
</dbReference>
<dbReference type="AlphaFoldDB" id="A0A939QR81"/>
<evidence type="ECO:0000256" key="3">
    <source>
        <dbReference type="ARBA" id="ARBA00023082"/>
    </source>
</evidence>
<evidence type="ECO:0000256" key="5">
    <source>
        <dbReference type="ARBA" id="ARBA00023163"/>
    </source>
</evidence>
<dbReference type="NCBIfam" id="TIGR02937">
    <property type="entry name" value="sigma70-ECF"/>
    <property type="match status" value="1"/>
</dbReference>
<dbReference type="Gene3D" id="1.10.1740.10">
    <property type="match status" value="1"/>
</dbReference>
<protein>
    <submittedName>
        <fullName evidence="10">Sigma-70 family RNA polymerase sigma factor</fullName>
    </submittedName>
</protein>
<evidence type="ECO:0000313" key="11">
    <source>
        <dbReference type="Proteomes" id="UP000680132"/>
    </source>
</evidence>
<name>A0A939QR81_9MICO</name>
<dbReference type="PANTHER" id="PTHR43133">
    <property type="entry name" value="RNA POLYMERASE ECF-TYPE SIGMA FACTO"/>
    <property type="match status" value="1"/>
</dbReference>
<accession>A0A939QR81</accession>
<feature type="compositionally biased region" description="Pro residues" evidence="6">
    <location>
        <begin position="669"/>
        <end position="680"/>
    </location>
</feature>
<evidence type="ECO:0000259" key="7">
    <source>
        <dbReference type="Pfam" id="PF04542"/>
    </source>
</evidence>
<evidence type="ECO:0000256" key="2">
    <source>
        <dbReference type="ARBA" id="ARBA00023015"/>
    </source>
</evidence>